<evidence type="ECO:0000313" key="3">
    <source>
        <dbReference type="Proteomes" id="UP000053611"/>
    </source>
</evidence>
<dbReference type="Proteomes" id="UP000053611">
    <property type="component" value="Unassembled WGS sequence"/>
</dbReference>
<dbReference type="RefSeq" id="XP_018275747.1">
    <property type="nucleotide sequence ID" value="XM_018426990.1"/>
</dbReference>
<dbReference type="InterPro" id="IPR025659">
    <property type="entry name" value="Tubby-like_C"/>
</dbReference>
<dbReference type="Gene3D" id="2.40.160.200">
    <property type="entry name" value="LURP1-related"/>
    <property type="match status" value="1"/>
</dbReference>
<organism evidence="2 3">
    <name type="scientific">Cutaneotrichosporon oleaginosum</name>
    <dbReference type="NCBI Taxonomy" id="879819"/>
    <lineage>
        <taxon>Eukaryota</taxon>
        <taxon>Fungi</taxon>
        <taxon>Dikarya</taxon>
        <taxon>Basidiomycota</taxon>
        <taxon>Agaricomycotina</taxon>
        <taxon>Tremellomycetes</taxon>
        <taxon>Trichosporonales</taxon>
        <taxon>Trichosporonaceae</taxon>
        <taxon>Cutaneotrichosporon</taxon>
    </lineage>
</organism>
<accession>A0A0J0XDU5</accession>
<evidence type="ECO:0000256" key="1">
    <source>
        <dbReference type="ARBA" id="ARBA00005437"/>
    </source>
</evidence>
<dbReference type="AlphaFoldDB" id="A0A0J0XDU5"/>
<gene>
    <name evidence="2" type="ORF">CC85DRAFT_330895</name>
</gene>
<dbReference type="Pfam" id="PF04525">
    <property type="entry name" value="LOR"/>
    <property type="match status" value="1"/>
</dbReference>
<reference evidence="2 3" key="1">
    <citation type="submission" date="2015-03" db="EMBL/GenBank/DDBJ databases">
        <title>Genomics and transcriptomics of the oil-accumulating basidiomycete yeast T. oleaginosus allow insights into substrate utilization and the diverse evolutionary trajectories of mating systems in fungi.</title>
        <authorList>
            <consortium name="DOE Joint Genome Institute"/>
            <person name="Kourist R."/>
            <person name="Kracht O."/>
            <person name="Bracharz F."/>
            <person name="Lipzen A."/>
            <person name="Nolan M."/>
            <person name="Ohm R."/>
            <person name="Grigoriev I."/>
            <person name="Sun S."/>
            <person name="Heitman J."/>
            <person name="Bruck T."/>
            <person name="Nowrousian M."/>
        </authorList>
    </citation>
    <scope>NUCLEOTIDE SEQUENCE [LARGE SCALE GENOMIC DNA]</scope>
    <source>
        <strain evidence="2 3">IBC0246</strain>
    </source>
</reference>
<comment type="similarity">
    <text evidence="1">Belongs to the LOR family.</text>
</comment>
<proteinExistence type="inferred from homology"/>
<sequence>MPAPLPIVSPPVVHHVKYLERHEVVLALKRGAWSAPRGDTVEIRDAEKGSLLFTFRTDRSSPCLYNSYGNLIFFFPRRVRDGVTEINAHDSSRRADMRVAAPASLALPCGTEARISLTGGMFGPNGDGNVLLLDEGVPVVSTSATSPPRLASSVIVNKDTYFITVAPGFDISLAVAACLIFEQLGS</sequence>
<dbReference type="SUPFAM" id="SSF54518">
    <property type="entry name" value="Tubby C-terminal domain-like"/>
    <property type="match status" value="1"/>
</dbReference>
<dbReference type="InterPro" id="IPR007612">
    <property type="entry name" value="LOR"/>
</dbReference>
<dbReference type="EMBL" id="KQ087265">
    <property type="protein sequence ID" value="KLT39256.1"/>
    <property type="molecule type" value="Genomic_DNA"/>
</dbReference>
<protein>
    <recommendedName>
        <fullName evidence="4">DUF567-domain-containing protein</fullName>
    </recommendedName>
</protein>
<dbReference type="InterPro" id="IPR038595">
    <property type="entry name" value="LOR_sf"/>
</dbReference>
<evidence type="ECO:0008006" key="4">
    <source>
        <dbReference type="Google" id="ProtNLM"/>
    </source>
</evidence>
<name>A0A0J0XDU5_9TREE</name>
<keyword evidence="3" id="KW-1185">Reference proteome</keyword>
<evidence type="ECO:0000313" key="2">
    <source>
        <dbReference type="EMBL" id="KLT39256.1"/>
    </source>
</evidence>
<dbReference type="GeneID" id="28987593"/>